<dbReference type="InterPro" id="IPR013120">
    <property type="entry name" value="FAR_NAD-bd"/>
</dbReference>
<dbReference type="EMBL" id="PYYB01000003">
    <property type="protein sequence ID" value="PTL55497.1"/>
    <property type="molecule type" value="Genomic_DNA"/>
</dbReference>
<keyword evidence="3" id="KW-1185">Reference proteome</keyword>
<dbReference type="PANTHER" id="PTHR11011">
    <property type="entry name" value="MALE STERILITY PROTEIN 2-RELATED"/>
    <property type="match status" value="1"/>
</dbReference>
<dbReference type="Proteomes" id="UP000240739">
    <property type="component" value="Unassembled WGS sequence"/>
</dbReference>
<dbReference type="Gene3D" id="3.40.50.720">
    <property type="entry name" value="NAD(P)-binding Rossmann-like Domain"/>
    <property type="match status" value="1"/>
</dbReference>
<dbReference type="InterPro" id="IPR026055">
    <property type="entry name" value="FAR"/>
</dbReference>
<evidence type="ECO:0000259" key="1">
    <source>
        <dbReference type="Pfam" id="PF07993"/>
    </source>
</evidence>
<dbReference type="SUPFAM" id="SSF51735">
    <property type="entry name" value="NAD(P)-binding Rossmann-fold domains"/>
    <property type="match status" value="1"/>
</dbReference>
<dbReference type="AlphaFoldDB" id="A0A2T4UDB5"/>
<feature type="domain" description="Thioester reductase (TE)" evidence="1">
    <location>
        <begin position="8"/>
        <end position="236"/>
    </location>
</feature>
<comment type="caution">
    <text evidence="2">The sequence shown here is derived from an EMBL/GenBank/DDBJ whole genome shotgun (WGS) entry which is preliminary data.</text>
</comment>
<gene>
    <name evidence="2" type="ORF">C7Y72_17755</name>
</gene>
<dbReference type="CDD" id="cd05263">
    <property type="entry name" value="MupV_like_SDR_e"/>
    <property type="match status" value="1"/>
</dbReference>
<dbReference type="Pfam" id="PF07993">
    <property type="entry name" value="NAD_binding_4"/>
    <property type="match status" value="1"/>
</dbReference>
<name>A0A2T4UDB5_9ACTN</name>
<evidence type="ECO:0000313" key="2">
    <source>
        <dbReference type="EMBL" id="PTL55497.1"/>
    </source>
</evidence>
<reference evidence="2 3" key="1">
    <citation type="submission" date="2018-03" db="EMBL/GenBank/DDBJ databases">
        <title>Aquarubrobacter algicola gen. nov., sp. nov., a novel actinobacterium isolated from shallow eutrophic lake during the end of cyanobacterial harmful algal blooms.</title>
        <authorList>
            <person name="Chun S.J."/>
        </authorList>
    </citation>
    <scope>NUCLEOTIDE SEQUENCE [LARGE SCALE GENOMIC DNA]</scope>
    <source>
        <strain evidence="2 3">Seoho-28</strain>
    </source>
</reference>
<sequence length="358" mass="39344">MARTVLFTGFPGFIGARLIGRVLQDDPDATVVALVEPRMVGRARELGAEHGPRLEIEPGDITRPRLGLEPDRYAQLAGRVTSVAHLAAIYDLAVPLELAEAVNVTGTQNILDFCRACPNLERHDYVSTAYVAGLRSGVVREDELAAGQAFKNHYESTKFAAEVLVRASMDDIPTTIYRPAIVVGDSRTGETQKFDGPYYVLRYISLNAGRPLPMLQTGSTASSFNVVPVDFVVEAMAAGIRDPRMTGETLHLVDPEPVTAAELVELLTRTYSGRSPSLRLPQGLVEFTLRRPPLRRFLAADTPVESIAYLNHPVTFATTRTTPLLAEHGLRCPRFTEYVGAMVRFFQDHETDPAYVAH</sequence>
<protein>
    <submittedName>
        <fullName evidence="2">3-beta hydroxysteroid dehydrogenase</fullName>
    </submittedName>
</protein>
<dbReference type="InterPro" id="IPR036291">
    <property type="entry name" value="NAD(P)-bd_dom_sf"/>
</dbReference>
<dbReference type="RefSeq" id="WP_107570540.1">
    <property type="nucleotide sequence ID" value="NZ_PYYB01000003.1"/>
</dbReference>
<accession>A0A2T4UDB5</accession>
<evidence type="ECO:0000313" key="3">
    <source>
        <dbReference type="Proteomes" id="UP000240739"/>
    </source>
</evidence>
<organism evidence="2 3">
    <name type="scientific">Paraconexibacter algicola</name>
    <dbReference type="NCBI Taxonomy" id="2133960"/>
    <lineage>
        <taxon>Bacteria</taxon>
        <taxon>Bacillati</taxon>
        <taxon>Actinomycetota</taxon>
        <taxon>Thermoleophilia</taxon>
        <taxon>Solirubrobacterales</taxon>
        <taxon>Paraconexibacteraceae</taxon>
        <taxon>Paraconexibacter</taxon>
    </lineage>
</organism>
<dbReference type="OrthoDB" id="9810734at2"/>
<proteinExistence type="predicted"/>
<dbReference type="GO" id="GO:0080019">
    <property type="term" value="F:alcohol-forming very long-chain fatty acyl-CoA reductase activity"/>
    <property type="evidence" value="ECO:0007669"/>
    <property type="project" value="InterPro"/>
</dbReference>